<accession>C4XEZ2</accession>
<dbReference type="EMBL" id="AP009608">
    <property type="protein sequence ID" value="BAH69714.1"/>
    <property type="molecule type" value="Genomic_DNA"/>
</dbReference>
<dbReference type="eggNOG" id="ENOG5030MXP">
    <property type="taxonomic scope" value="Bacteria"/>
</dbReference>
<name>C4XEZ2_MYCFP</name>
<dbReference type="HOGENOM" id="CLU_701745_0_0_14"/>
<dbReference type="AlphaFoldDB" id="C4XEZ2"/>
<proteinExistence type="predicted"/>
<dbReference type="Proteomes" id="UP000006810">
    <property type="component" value="Chromosome"/>
</dbReference>
<sequence length="398" mass="46701">MLEVIMKKIYVNFFLKKTRLDVTVVEDINSKYFPVFQTYLETKNFEANKIKEFITNFKKYLKSKVATKKNDVVKYSFIVKDSLYKSLKFVNQTLTFDVPSNTVDQQVWKEVKNKLEEQKESSTYELINSNIYLYETINNDVVKSYSTFPWNKQALKLNINQGLFVITKDTWLAKIINIIKECNLKLDALLLESQALSANLEEKDKAKYLFHFDWNALVVNGSMNAKTFFYEKSNIDFKNFVNYLSKELNKSKEDTILLLEAVVANWKVYQVLNDETEGYKAYRLVISLFDQAIHKVKAFLDQNNQKVDELVLNCKNSEIFMDRFNKLYPEMNVAILDDNVSTLFNIPNSLLGIINLLNPEKINCEDMVNTLNNLPEYKPKSFWNKLFSWILPSQRAQK</sequence>
<organism evidence="1 2">
    <name type="scientific">Mycoplasmopsis fermentans (strain ATCC 19989 / NBRC 14854 / NCTC 10117 / PG18)</name>
    <name type="common">Mycoplasma fermentans</name>
    <dbReference type="NCBI Taxonomy" id="496833"/>
    <lineage>
        <taxon>Bacteria</taxon>
        <taxon>Bacillati</taxon>
        <taxon>Mycoplasmatota</taxon>
        <taxon>Mycoplasmoidales</taxon>
        <taxon>Metamycoplasmataceae</taxon>
        <taxon>Mycoplasmopsis</taxon>
    </lineage>
</organism>
<protein>
    <submittedName>
        <fullName evidence="1">Uncharacterized protein</fullName>
    </submittedName>
</protein>
<evidence type="ECO:0000313" key="2">
    <source>
        <dbReference type="Proteomes" id="UP000006810"/>
    </source>
</evidence>
<evidence type="ECO:0000313" key="1">
    <source>
        <dbReference type="EMBL" id="BAH69714.1"/>
    </source>
</evidence>
<dbReference type="PATRIC" id="fig|496833.3.peg.876"/>
<gene>
    <name evidence="1" type="ordered locus">MBIO_0449</name>
</gene>
<dbReference type="NCBIfam" id="NF045943">
    <property type="entry name" value="MAG3720_fam"/>
    <property type="match status" value="1"/>
</dbReference>
<reference evidence="1 2" key="1">
    <citation type="journal article" date="2009" name="Curr. Microbiol.">
        <title>Molecular cloning and expression of a novel cholinephosphotransferase involved in glycoglycerophospholipid biosynthesis of Mycoplasma fermentans.</title>
        <authorList>
            <person name="Ishida N."/>
            <person name="Irikura D."/>
            <person name="Matsuda K."/>
            <person name="Sato S."/>
            <person name="Asano K."/>
        </authorList>
    </citation>
    <scope>NUCLEOTIDE SEQUENCE [LARGE SCALE GENOMIC DNA]</scope>
    <source>
        <strain evidence="2">ATCC 19989 / NBRC 14854 / NCTC 10117 / PG18</strain>
    </source>
</reference>
<keyword evidence="2" id="KW-1185">Reference proteome</keyword>
<dbReference type="KEGG" id="mfp:MBIO_0449"/>